<dbReference type="Proteomes" id="UP001291623">
    <property type="component" value="Unassembled WGS sequence"/>
</dbReference>
<protein>
    <submittedName>
        <fullName evidence="2">Uncharacterized protein</fullName>
    </submittedName>
</protein>
<evidence type="ECO:0000256" key="1">
    <source>
        <dbReference type="SAM" id="MobiDB-lite"/>
    </source>
</evidence>
<proteinExistence type="predicted"/>
<gene>
    <name evidence="2" type="ORF">RND71_024037</name>
</gene>
<organism evidence="2 3">
    <name type="scientific">Anisodus tanguticus</name>
    <dbReference type="NCBI Taxonomy" id="243964"/>
    <lineage>
        <taxon>Eukaryota</taxon>
        <taxon>Viridiplantae</taxon>
        <taxon>Streptophyta</taxon>
        <taxon>Embryophyta</taxon>
        <taxon>Tracheophyta</taxon>
        <taxon>Spermatophyta</taxon>
        <taxon>Magnoliopsida</taxon>
        <taxon>eudicotyledons</taxon>
        <taxon>Gunneridae</taxon>
        <taxon>Pentapetalae</taxon>
        <taxon>asterids</taxon>
        <taxon>lamiids</taxon>
        <taxon>Solanales</taxon>
        <taxon>Solanaceae</taxon>
        <taxon>Solanoideae</taxon>
        <taxon>Hyoscyameae</taxon>
        <taxon>Anisodus</taxon>
    </lineage>
</organism>
<comment type="caution">
    <text evidence="2">The sequence shown here is derived from an EMBL/GenBank/DDBJ whole genome shotgun (WGS) entry which is preliminary data.</text>
</comment>
<dbReference type="AlphaFoldDB" id="A0AAE1RNT4"/>
<evidence type="ECO:0000313" key="2">
    <source>
        <dbReference type="EMBL" id="KAK4355066.1"/>
    </source>
</evidence>
<reference evidence="2" key="1">
    <citation type="submission" date="2023-12" db="EMBL/GenBank/DDBJ databases">
        <title>Genome assembly of Anisodus tanguticus.</title>
        <authorList>
            <person name="Wang Y.-J."/>
        </authorList>
    </citation>
    <scope>NUCLEOTIDE SEQUENCE</scope>
    <source>
        <strain evidence="2">KB-2021</strain>
        <tissue evidence="2">Leaf</tissue>
    </source>
</reference>
<dbReference type="EMBL" id="JAVYJV010000013">
    <property type="protein sequence ID" value="KAK4355066.1"/>
    <property type="molecule type" value="Genomic_DNA"/>
</dbReference>
<sequence length="88" mass="10217">MSRKFRSYPTESNSRNRKKNCGVLVGNLPLMRLRPPIFNDLNTRVPHVGVFGSSHVHNLLIAEDEQIPDLLIKEHPRSKWEDEDELAR</sequence>
<name>A0AAE1RNT4_9SOLA</name>
<feature type="region of interest" description="Disordered" evidence="1">
    <location>
        <begin position="1"/>
        <end position="20"/>
    </location>
</feature>
<accession>A0AAE1RNT4</accession>
<keyword evidence="3" id="KW-1185">Reference proteome</keyword>
<evidence type="ECO:0000313" key="3">
    <source>
        <dbReference type="Proteomes" id="UP001291623"/>
    </source>
</evidence>